<protein>
    <submittedName>
        <fullName evidence="2">Uncharacterized protein</fullName>
    </submittedName>
</protein>
<evidence type="ECO:0000256" key="1">
    <source>
        <dbReference type="SAM" id="MobiDB-lite"/>
    </source>
</evidence>
<comment type="caution">
    <text evidence="2">The sequence shown here is derived from an EMBL/GenBank/DDBJ whole genome shotgun (WGS) entry which is preliminary data.</text>
</comment>
<dbReference type="RefSeq" id="WP_166209469.1">
    <property type="nucleotide sequence ID" value="NZ_CP088285.1"/>
</dbReference>
<dbReference type="EMBL" id="JAAOLE020000001">
    <property type="protein sequence ID" value="NVI42953.1"/>
    <property type="molecule type" value="Genomic_DNA"/>
</dbReference>
<feature type="region of interest" description="Disordered" evidence="1">
    <location>
        <begin position="1"/>
        <end position="21"/>
    </location>
</feature>
<evidence type="ECO:0000313" key="2">
    <source>
        <dbReference type="EMBL" id="NVI42953.1"/>
    </source>
</evidence>
<dbReference type="AlphaFoldDB" id="A0A973VW03"/>
<sequence length="221" mass="23102">MDAGDQRAQRARNRRPAAQCDSGRYRDLAHSVLIDSNPATTIRPAGILNGITPLTPTAGGGFNALVGDIKQISGQLLTATKGNVRTPVWLMNPQQVDSAGLVAAPGAGAFPFRDEISNGRLSGWPIIGSGTVPLGTVIAMDAADYVSVGGDAPRFELSDQATLHMEDTAPLDIVSGAAPGTPANPVKSMFQTDSIALRLILPINWTIRRPGVVSVVNGVTW</sequence>
<gene>
    <name evidence="2" type="ORF">HAP48_007750</name>
</gene>
<organism evidence="2">
    <name type="scientific">Bradyrhizobium septentrionale</name>
    <dbReference type="NCBI Taxonomy" id="1404411"/>
    <lineage>
        <taxon>Bacteria</taxon>
        <taxon>Pseudomonadati</taxon>
        <taxon>Pseudomonadota</taxon>
        <taxon>Alphaproteobacteria</taxon>
        <taxon>Hyphomicrobiales</taxon>
        <taxon>Nitrobacteraceae</taxon>
        <taxon>Bradyrhizobium</taxon>
    </lineage>
</organism>
<accession>A0A973VW03</accession>
<name>A0A973VW03_9BRAD</name>
<reference evidence="2" key="1">
    <citation type="submission" date="2020-06" db="EMBL/GenBank/DDBJ databases">
        <title>Whole Genome Sequence of Bradyrhizobium sp. Strain 1S1.</title>
        <authorList>
            <person name="Bromfield E.S.P."/>
            <person name="Cloutier S."/>
        </authorList>
    </citation>
    <scope>NUCLEOTIDE SEQUENCE [LARGE SCALE GENOMIC DNA]</scope>
    <source>
        <strain evidence="2">1S1</strain>
    </source>
</reference>
<proteinExistence type="predicted"/>